<dbReference type="SUPFAM" id="SSF81321">
    <property type="entry name" value="Family A G protein-coupled receptor-like"/>
    <property type="match status" value="1"/>
</dbReference>
<evidence type="ECO:0000313" key="2">
    <source>
        <dbReference type="Proteomes" id="UP000271098"/>
    </source>
</evidence>
<organism evidence="3">
    <name type="scientific">Gongylonema pulchrum</name>
    <dbReference type="NCBI Taxonomy" id="637853"/>
    <lineage>
        <taxon>Eukaryota</taxon>
        <taxon>Metazoa</taxon>
        <taxon>Ecdysozoa</taxon>
        <taxon>Nematoda</taxon>
        <taxon>Chromadorea</taxon>
        <taxon>Rhabditida</taxon>
        <taxon>Spirurina</taxon>
        <taxon>Spiruromorpha</taxon>
        <taxon>Spiruroidea</taxon>
        <taxon>Gongylonematidae</taxon>
        <taxon>Gongylonema</taxon>
    </lineage>
</organism>
<dbReference type="AlphaFoldDB" id="A0A183ESX6"/>
<evidence type="ECO:0000313" key="3">
    <source>
        <dbReference type="WBParaSite" id="GPUH_0002409701-mRNA-1"/>
    </source>
</evidence>
<gene>
    <name evidence="1" type="ORF">GPUH_LOCUS24065</name>
</gene>
<dbReference type="OrthoDB" id="5901832at2759"/>
<dbReference type="InterPro" id="IPR019421">
    <property type="entry name" value="7TM_GPCR_serpentine_rcpt_Srd"/>
</dbReference>
<sequence>MICTIVPIVVYCAVKFCGIPLNDYGSLAMSLMNWQPCLNPMISLYFVKPFRNGVLRLFRPAAVTSSTFDMPTATKSKNVNRKAITLGAQISMAKNIPPVS</sequence>
<dbReference type="Pfam" id="PF10317">
    <property type="entry name" value="7TM_GPCR_Srd"/>
    <property type="match status" value="1"/>
</dbReference>
<reference evidence="1 2" key="2">
    <citation type="submission" date="2018-11" db="EMBL/GenBank/DDBJ databases">
        <authorList>
            <consortium name="Pathogen Informatics"/>
        </authorList>
    </citation>
    <scope>NUCLEOTIDE SEQUENCE [LARGE SCALE GENOMIC DNA]</scope>
</reference>
<dbReference type="WBParaSite" id="GPUH_0002409701-mRNA-1">
    <property type="protein sequence ID" value="GPUH_0002409701-mRNA-1"/>
    <property type="gene ID" value="GPUH_0002409701"/>
</dbReference>
<proteinExistence type="predicted"/>
<protein>
    <submittedName>
        <fullName evidence="3">G_PROTEIN_RECEP_F1_2 domain-containing protein</fullName>
    </submittedName>
</protein>
<evidence type="ECO:0000313" key="1">
    <source>
        <dbReference type="EMBL" id="VDN42345.1"/>
    </source>
</evidence>
<name>A0A183ESX6_9BILA</name>
<dbReference type="EMBL" id="UYRT01099944">
    <property type="protein sequence ID" value="VDN42345.1"/>
    <property type="molecule type" value="Genomic_DNA"/>
</dbReference>
<dbReference type="Proteomes" id="UP000271098">
    <property type="component" value="Unassembled WGS sequence"/>
</dbReference>
<keyword evidence="2" id="KW-1185">Reference proteome</keyword>
<reference evidence="3" key="1">
    <citation type="submission" date="2016-06" db="UniProtKB">
        <authorList>
            <consortium name="WormBaseParasite"/>
        </authorList>
    </citation>
    <scope>IDENTIFICATION</scope>
</reference>
<accession>A0A183ESX6</accession>